<dbReference type="Proteomes" id="UP001501319">
    <property type="component" value="Unassembled WGS sequence"/>
</dbReference>
<accession>A0ABN2FM50</accession>
<protein>
    <recommendedName>
        <fullName evidence="3">N-acetyltransferase domain-containing protein</fullName>
    </recommendedName>
</protein>
<feature type="domain" description="N-acetyltransferase" evidence="3">
    <location>
        <begin position="2"/>
        <end position="155"/>
    </location>
</feature>
<organism evidence="4 5">
    <name type="scientific">Kribbella alba</name>
    <dbReference type="NCBI Taxonomy" id="190197"/>
    <lineage>
        <taxon>Bacteria</taxon>
        <taxon>Bacillati</taxon>
        <taxon>Actinomycetota</taxon>
        <taxon>Actinomycetes</taxon>
        <taxon>Propionibacteriales</taxon>
        <taxon>Kribbellaceae</taxon>
        <taxon>Kribbella</taxon>
    </lineage>
</organism>
<keyword evidence="1" id="KW-0808">Transferase</keyword>
<dbReference type="PANTHER" id="PTHR43420:SF12">
    <property type="entry name" value="N-ACETYLTRANSFERASE DOMAIN-CONTAINING PROTEIN"/>
    <property type="match status" value="1"/>
</dbReference>
<dbReference type="RefSeq" id="WP_344114650.1">
    <property type="nucleotide sequence ID" value="NZ_BAAANE010000009.1"/>
</dbReference>
<sequence>MLDIRPADQHDLARLIAAAPSPAAREHHRQRWARQARGEALYLLAHRDGEIVGHTMLLRESKYAAVRAVHNAAEINALHAYEQGRGTGTAMIAAAESLAAGWARTVIGLAVEPVNTGARRLYERLGYQQWDGDQVIDEWTEEDADGHVIVTHRDPCVYLVKPL</sequence>
<comment type="caution">
    <text evidence="4">The sequence shown here is derived from an EMBL/GenBank/DDBJ whole genome shotgun (WGS) entry which is preliminary data.</text>
</comment>
<evidence type="ECO:0000259" key="3">
    <source>
        <dbReference type="PROSITE" id="PS51186"/>
    </source>
</evidence>
<reference evidence="4 5" key="1">
    <citation type="journal article" date="2019" name="Int. J. Syst. Evol. Microbiol.">
        <title>The Global Catalogue of Microorganisms (GCM) 10K type strain sequencing project: providing services to taxonomists for standard genome sequencing and annotation.</title>
        <authorList>
            <consortium name="The Broad Institute Genomics Platform"/>
            <consortium name="The Broad Institute Genome Sequencing Center for Infectious Disease"/>
            <person name="Wu L."/>
            <person name="Ma J."/>
        </authorList>
    </citation>
    <scope>NUCLEOTIDE SEQUENCE [LARGE SCALE GENOMIC DNA]</scope>
    <source>
        <strain evidence="4 5">JCM 14306</strain>
    </source>
</reference>
<evidence type="ECO:0000313" key="5">
    <source>
        <dbReference type="Proteomes" id="UP001501319"/>
    </source>
</evidence>
<evidence type="ECO:0000313" key="4">
    <source>
        <dbReference type="EMBL" id="GAA1653267.1"/>
    </source>
</evidence>
<proteinExistence type="predicted"/>
<dbReference type="InterPro" id="IPR050680">
    <property type="entry name" value="YpeA/RimI_acetyltransf"/>
</dbReference>
<dbReference type="Pfam" id="PF00583">
    <property type="entry name" value="Acetyltransf_1"/>
    <property type="match status" value="1"/>
</dbReference>
<keyword evidence="2" id="KW-0012">Acyltransferase</keyword>
<dbReference type="Gene3D" id="3.40.630.30">
    <property type="match status" value="1"/>
</dbReference>
<dbReference type="InterPro" id="IPR000182">
    <property type="entry name" value="GNAT_dom"/>
</dbReference>
<dbReference type="SUPFAM" id="SSF55729">
    <property type="entry name" value="Acyl-CoA N-acyltransferases (Nat)"/>
    <property type="match status" value="1"/>
</dbReference>
<dbReference type="InterPro" id="IPR016181">
    <property type="entry name" value="Acyl_CoA_acyltransferase"/>
</dbReference>
<dbReference type="EMBL" id="BAAANE010000009">
    <property type="protein sequence ID" value="GAA1653267.1"/>
    <property type="molecule type" value="Genomic_DNA"/>
</dbReference>
<name>A0ABN2FM50_9ACTN</name>
<keyword evidence="5" id="KW-1185">Reference proteome</keyword>
<evidence type="ECO:0000256" key="1">
    <source>
        <dbReference type="ARBA" id="ARBA00022679"/>
    </source>
</evidence>
<dbReference type="PROSITE" id="PS51186">
    <property type="entry name" value="GNAT"/>
    <property type="match status" value="1"/>
</dbReference>
<evidence type="ECO:0000256" key="2">
    <source>
        <dbReference type="ARBA" id="ARBA00023315"/>
    </source>
</evidence>
<gene>
    <name evidence="4" type="ORF">GCM10009744_51630</name>
</gene>
<dbReference type="PANTHER" id="PTHR43420">
    <property type="entry name" value="ACETYLTRANSFERASE"/>
    <property type="match status" value="1"/>
</dbReference>